<dbReference type="Pfam" id="PF16065">
    <property type="entry name" value="DUF4807"/>
    <property type="match status" value="1"/>
</dbReference>
<protein>
    <submittedName>
        <fullName evidence="2">Uncharacterized protein</fullName>
    </submittedName>
</protein>
<reference evidence="2" key="1">
    <citation type="submission" date="2022-11" db="UniProtKB">
        <authorList>
            <consortium name="WormBaseParasite"/>
        </authorList>
    </citation>
    <scope>IDENTIFICATION</scope>
</reference>
<dbReference type="PANTHER" id="PTHR36693:SF1">
    <property type="entry name" value="GH02722P"/>
    <property type="match status" value="1"/>
</dbReference>
<evidence type="ECO:0000313" key="1">
    <source>
        <dbReference type="Proteomes" id="UP000887569"/>
    </source>
</evidence>
<name>A0A915BPS1_PARUN</name>
<sequence>MLTLSECSPLSITMVIHLSNGDVPCIDTNTIGCHYTPSTSVIKWHVSERFLRSMLVILRRNHSAVSRFYSRLSKDYAPNSGKMFLLRIRFDEPLLEDIDYFWDQRICSVVYRSVQLECRLWILSTLGGGFSAMGDYYSHFAEKAGRISLQQLRLAFDIGDPILIARCKLYIALFLTQKYRFNKAIIIVKEQYRLGKQLKDEFLLNCCEGVWTKIKSTRRKRHQFMKDAAENGYISCNE</sequence>
<evidence type="ECO:0000313" key="2">
    <source>
        <dbReference type="WBParaSite" id="PgR048_g038_t02"/>
    </source>
</evidence>
<dbReference type="InterPro" id="IPR032072">
    <property type="entry name" value="DUF4807"/>
</dbReference>
<dbReference type="Proteomes" id="UP000887569">
    <property type="component" value="Unplaced"/>
</dbReference>
<dbReference type="AlphaFoldDB" id="A0A915BPS1"/>
<dbReference type="WBParaSite" id="PgR048_g038_t02">
    <property type="protein sequence ID" value="PgR048_g038_t02"/>
    <property type="gene ID" value="PgR048_g038"/>
</dbReference>
<accession>A0A915BPS1</accession>
<dbReference type="PANTHER" id="PTHR36693">
    <property type="entry name" value="GH02722P"/>
    <property type="match status" value="1"/>
</dbReference>
<organism evidence="1 2">
    <name type="scientific">Parascaris univalens</name>
    <name type="common">Nematode worm</name>
    <dbReference type="NCBI Taxonomy" id="6257"/>
    <lineage>
        <taxon>Eukaryota</taxon>
        <taxon>Metazoa</taxon>
        <taxon>Ecdysozoa</taxon>
        <taxon>Nematoda</taxon>
        <taxon>Chromadorea</taxon>
        <taxon>Rhabditida</taxon>
        <taxon>Spirurina</taxon>
        <taxon>Ascaridomorpha</taxon>
        <taxon>Ascaridoidea</taxon>
        <taxon>Ascarididae</taxon>
        <taxon>Parascaris</taxon>
    </lineage>
</organism>
<keyword evidence="1" id="KW-1185">Reference proteome</keyword>
<proteinExistence type="predicted"/>